<dbReference type="Pfam" id="PF20251">
    <property type="entry name" value="Big_14"/>
    <property type="match status" value="1"/>
</dbReference>
<evidence type="ECO:0000259" key="2">
    <source>
        <dbReference type="Pfam" id="PF20251"/>
    </source>
</evidence>
<evidence type="ECO:0000313" key="3">
    <source>
        <dbReference type="EMBL" id="MCU6762741.1"/>
    </source>
</evidence>
<feature type="domain" description="Bacterial Ig-like" evidence="2">
    <location>
        <begin position="221"/>
        <end position="306"/>
    </location>
</feature>
<accession>A0ABT2TKQ0</accession>
<reference evidence="3 4" key="1">
    <citation type="journal article" date="2021" name="ISME Commun">
        <title>Automated analysis of genomic sequences facilitates high-throughput and comprehensive description of bacteria.</title>
        <authorList>
            <person name="Hitch T.C.A."/>
        </authorList>
    </citation>
    <scope>NUCLEOTIDE SEQUENCE [LARGE SCALE GENOMIC DNA]</scope>
    <source>
        <strain evidence="3 4">Sanger_109</strain>
    </source>
</reference>
<evidence type="ECO:0000313" key="4">
    <source>
        <dbReference type="Proteomes" id="UP001652442"/>
    </source>
</evidence>
<feature type="chain" id="PRO_5046585566" description="Bacterial Ig-like domain-containing protein" evidence="1">
    <location>
        <begin position="21"/>
        <end position="312"/>
    </location>
</feature>
<gene>
    <name evidence="3" type="ORF">OCV88_10385</name>
</gene>
<keyword evidence="4" id="KW-1185">Reference proteome</keyword>
<keyword evidence="1" id="KW-0732">Signal</keyword>
<protein>
    <recommendedName>
        <fullName evidence="2">Bacterial Ig-like domain-containing protein</fullName>
    </recommendedName>
</protein>
<proteinExistence type="predicted"/>
<dbReference type="RefSeq" id="WP_158425448.1">
    <property type="nucleotide sequence ID" value="NZ_JAOQJQ010000004.1"/>
</dbReference>
<comment type="caution">
    <text evidence="3">The sequence shown here is derived from an EMBL/GenBank/DDBJ whole genome shotgun (WGS) entry which is preliminary data.</text>
</comment>
<feature type="signal peptide" evidence="1">
    <location>
        <begin position="1"/>
        <end position="20"/>
    </location>
</feature>
<dbReference type="InterPro" id="IPR046878">
    <property type="entry name" value="Big_14"/>
</dbReference>
<name>A0ABT2TKQ0_9FIRM</name>
<sequence>MKKGLAAVLLLAAAGLTACSSRGVSENDGAKVSVLEAEKQNSREEDKESGGGEVFAMPGAAGSIQIQLPQGWQCTGFPAVGDDTSYGMYIYPKDTDSGYLNLSYTEGFGVCGTGLKEETRTFGGTDAVIGIYDNHSYWDYVVFQEDNKGLVMTADSVEDWWTEYEDEIIQILETVKFVPAQNGSADHQIYDNTEINSLGLKLYSQRIDEKGARLYFYQSGGNAEGELFYGEDFSLEVLDKDTWRAVPGKADTAFHDIAYKIPRDQAAEFEVNWDLIYGQLSPGEYRLGKTVNNFIETGNYKTYTLYVYFVIL</sequence>
<dbReference type="EMBL" id="JAOQJQ010000004">
    <property type="protein sequence ID" value="MCU6762741.1"/>
    <property type="molecule type" value="Genomic_DNA"/>
</dbReference>
<evidence type="ECO:0000256" key="1">
    <source>
        <dbReference type="SAM" id="SignalP"/>
    </source>
</evidence>
<organism evidence="3 4">
    <name type="scientific">Brotonthovivens ammoniilytica</name>
    <dbReference type="NCBI Taxonomy" id="2981725"/>
    <lineage>
        <taxon>Bacteria</taxon>
        <taxon>Bacillati</taxon>
        <taxon>Bacillota</taxon>
        <taxon>Clostridia</taxon>
        <taxon>Lachnospirales</taxon>
        <taxon>Lachnospiraceae</taxon>
        <taxon>Brotonthovivens</taxon>
    </lineage>
</organism>
<dbReference type="Proteomes" id="UP001652442">
    <property type="component" value="Unassembled WGS sequence"/>
</dbReference>
<dbReference type="PROSITE" id="PS51257">
    <property type="entry name" value="PROKAR_LIPOPROTEIN"/>
    <property type="match status" value="1"/>
</dbReference>